<reference evidence="2" key="1">
    <citation type="journal article" date="2020" name="mSystems">
        <title>Genome- and Community-Level Interaction Insights into Carbon Utilization and Element Cycling Functions of Hydrothermarchaeota in Hydrothermal Sediment.</title>
        <authorList>
            <person name="Zhou Z."/>
            <person name="Liu Y."/>
            <person name="Xu W."/>
            <person name="Pan J."/>
            <person name="Luo Z.H."/>
            <person name="Li M."/>
        </authorList>
    </citation>
    <scope>NUCLEOTIDE SEQUENCE [LARGE SCALE GENOMIC DNA]</scope>
    <source>
        <strain evidence="2">SpSt-16</strain>
    </source>
</reference>
<feature type="transmembrane region" description="Helical" evidence="1">
    <location>
        <begin position="70"/>
        <end position="88"/>
    </location>
</feature>
<feature type="transmembrane region" description="Helical" evidence="1">
    <location>
        <begin position="125"/>
        <end position="147"/>
    </location>
</feature>
<comment type="caution">
    <text evidence="2">The sequence shown here is derived from an EMBL/GenBank/DDBJ whole genome shotgun (WGS) entry which is preliminary data.</text>
</comment>
<keyword evidence="1" id="KW-1133">Transmembrane helix</keyword>
<feature type="transmembrane region" description="Helical" evidence="1">
    <location>
        <begin position="159"/>
        <end position="187"/>
    </location>
</feature>
<feature type="transmembrane region" description="Helical" evidence="1">
    <location>
        <begin position="100"/>
        <end position="119"/>
    </location>
</feature>
<evidence type="ECO:0000256" key="1">
    <source>
        <dbReference type="SAM" id="Phobius"/>
    </source>
</evidence>
<keyword evidence="1" id="KW-0472">Membrane</keyword>
<dbReference type="GO" id="GO:0016301">
    <property type="term" value="F:kinase activity"/>
    <property type="evidence" value="ECO:0007669"/>
    <property type="project" value="UniProtKB-KW"/>
</dbReference>
<feature type="transmembrane region" description="Helical" evidence="1">
    <location>
        <begin position="47"/>
        <end position="64"/>
    </location>
</feature>
<accession>A0A7C2VD23</accession>
<sequence length="217" mass="24076">MALDVAKAIPLFVYIIVLVSVVTKKLYSLMISRGLRVNVAVYFNRKIIHILSGGVVALLVPFVFSEPLVPMVFAYTLALITYLPHRSGKLLDWFQTRDNMYEVNFCIAWGTSIAVLWLLTGDPWISIIPALAISFGDALTGIVRNIVFGYRTKHWLGNIAMALLTIPIGYTIAGWAGVASMAAASIIERIEFNPVDDNILIALTSSLVLLIWYFLLL</sequence>
<evidence type="ECO:0000313" key="2">
    <source>
        <dbReference type="EMBL" id="HEW52733.1"/>
    </source>
</evidence>
<feature type="transmembrane region" description="Helical" evidence="1">
    <location>
        <begin position="6"/>
        <end position="27"/>
    </location>
</feature>
<organism evidence="2">
    <name type="scientific">Ignisphaera aggregans</name>
    <dbReference type="NCBI Taxonomy" id="334771"/>
    <lineage>
        <taxon>Archaea</taxon>
        <taxon>Thermoproteota</taxon>
        <taxon>Thermoprotei</taxon>
        <taxon>Desulfurococcales</taxon>
        <taxon>Desulfurococcaceae</taxon>
        <taxon>Ignisphaera</taxon>
    </lineage>
</organism>
<feature type="transmembrane region" description="Helical" evidence="1">
    <location>
        <begin position="199"/>
        <end position="216"/>
    </location>
</feature>
<proteinExistence type="predicted"/>
<gene>
    <name evidence="2" type="ORF">ENO77_00920</name>
</gene>
<protein>
    <submittedName>
        <fullName evidence="2">Dolichol kinase</fullName>
    </submittedName>
</protein>
<name>A0A7C2VD23_9CREN</name>
<keyword evidence="1" id="KW-0812">Transmembrane</keyword>
<dbReference type="AlphaFoldDB" id="A0A7C2VD23"/>
<keyword evidence="2" id="KW-0418">Kinase</keyword>
<dbReference type="EMBL" id="DSGT01000002">
    <property type="protein sequence ID" value="HEW52733.1"/>
    <property type="molecule type" value="Genomic_DNA"/>
</dbReference>
<keyword evidence="2" id="KW-0808">Transferase</keyword>